<protein>
    <recommendedName>
        <fullName evidence="3">DUF397 domain-containing protein</fullName>
    </recommendedName>
</protein>
<accession>A0ABP4GKX6</accession>
<dbReference type="RefSeq" id="WP_253864793.1">
    <property type="nucleotide sequence ID" value="NZ_BAAALN010000002.1"/>
</dbReference>
<sequence>MTHNPYQQLTDELYAQLVHAPHAKPLASGASGSCITVASAGGFISFQDDKLPTEERRARTQVYTPEELAAFVADAKAGHYDQYLA</sequence>
<name>A0ABP4GKX6_9PSEU</name>
<dbReference type="EMBL" id="BAAALN010000002">
    <property type="protein sequence ID" value="GAA1227230.1"/>
    <property type="molecule type" value="Genomic_DNA"/>
</dbReference>
<organism evidence="1 2">
    <name type="scientific">Prauserella halophila</name>
    <dbReference type="NCBI Taxonomy" id="185641"/>
    <lineage>
        <taxon>Bacteria</taxon>
        <taxon>Bacillati</taxon>
        <taxon>Actinomycetota</taxon>
        <taxon>Actinomycetes</taxon>
        <taxon>Pseudonocardiales</taxon>
        <taxon>Pseudonocardiaceae</taxon>
        <taxon>Prauserella</taxon>
    </lineage>
</organism>
<comment type="caution">
    <text evidence="1">The sequence shown here is derived from an EMBL/GenBank/DDBJ whole genome shotgun (WGS) entry which is preliminary data.</text>
</comment>
<gene>
    <name evidence="1" type="ORF">GCM10009676_06720</name>
</gene>
<proteinExistence type="predicted"/>
<evidence type="ECO:0008006" key="3">
    <source>
        <dbReference type="Google" id="ProtNLM"/>
    </source>
</evidence>
<reference evidence="2" key="1">
    <citation type="journal article" date="2019" name="Int. J. Syst. Evol. Microbiol.">
        <title>The Global Catalogue of Microorganisms (GCM) 10K type strain sequencing project: providing services to taxonomists for standard genome sequencing and annotation.</title>
        <authorList>
            <consortium name="The Broad Institute Genomics Platform"/>
            <consortium name="The Broad Institute Genome Sequencing Center for Infectious Disease"/>
            <person name="Wu L."/>
            <person name="Ma J."/>
        </authorList>
    </citation>
    <scope>NUCLEOTIDE SEQUENCE [LARGE SCALE GENOMIC DNA]</scope>
    <source>
        <strain evidence="2">JCM 13023</strain>
    </source>
</reference>
<evidence type="ECO:0000313" key="1">
    <source>
        <dbReference type="EMBL" id="GAA1227230.1"/>
    </source>
</evidence>
<keyword evidence="2" id="KW-1185">Reference proteome</keyword>
<dbReference type="Proteomes" id="UP001500653">
    <property type="component" value="Unassembled WGS sequence"/>
</dbReference>
<evidence type="ECO:0000313" key="2">
    <source>
        <dbReference type="Proteomes" id="UP001500653"/>
    </source>
</evidence>